<keyword evidence="11" id="KW-1015">Disulfide bond</keyword>
<keyword evidence="4" id="KW-0813">Transport</keyword>
<evidence type="ECO:0000256" key="2">
    <source>
        <dbReference type="ARBA" id="ARBA00011028"/>
    </source>
</evidence>
<proteinExistence type="inferred from homology"/>
<dbReference type="PANTHER" id="PTHR42953">
    <property type="entry name" value="HIGH-AFFINITY ZINC UPTAKE SYSTEM PROTEIN ZNUA-RELATED"/>
    <property type="match status" value="1"/>
</dbReference>
<keyword evidence="7" id="KW-0574">Periplasm</keyword>
<evidence type="ECO:0000256" key="4">
    <source>
        <dbReference type="ARBA" id="ARBA00022448"/>
    </source>
</evidence>
<evidence type="ECO:0000256" key="8">
    <source>
        <dbReference type="ARBA" id="ARBA00022833"/>
    </source>
</evidence>
<keyword evidence="6 13" id="KW-0732">Signal</keyword>
<keyword evidence="10" id="KW-0406">Ion transport</keyword>
<dbReference type="Pfam" id="PF01297">
    <property type="entry name" value="ZnuA"/>
    <property type="match status" value="1"/>
</dbReference>
<accession>A0A0S2TE86</accession>
<evidence type="ECO:0000256" key="13">
    <source>
        <dbReference type="SAM" id="SignalP"/>
    </source>
</evidence>
<evidence type="ECO:0000256" key="1">
    <source>
        <dbReference type="ARBA" id="ARBA00004418"/>
    </source>
</evidence>
<evidence type="ECO:0000313" key="14">
    <source>
        <dbReference type="EMBL" id="ALP53478.1"/>
    </source>
</evidence>
<gene>
    <name evidence="14" type="ORF">Tel_10160</name>
</gene>
<evidence type="ECO:0000256" key="3">
    <source>
        <dbReference type="ARBA" id="ARBA00015915"/>
    </source>
</evidence>
<evidence type="ECO:0000256" key="10">
    <source>
        <dbReference type="ARBA" id="ARBA00023065"/>
    </source>
</evidence>
<dbReference type="Gene3D" id="3.40.50.1980">
    <property type="entry name" value="Nitrogenase molybdenum iron protein domain"/>
    <property type="match status" value="2"/>
</dbReference>
<dbReference type="CDD" id="cd01019">
    <property type="entry name" value="ZnuA"/>
    <property type="match status" value="1"/>
</dbReference>
<dbReference type="KEGG" id="tee:Tel_10160"/>
<comment type="subcellular location">
    <subcellularLocation>
        <location evidence="1">Periplasm</location>
    </subcellularLocation>
</comment>
<dbReference type="InterPro" id="IPR035520">
    <property type="entry name" value="ZnuA"/>
</dbReference>
<reference evidence="14" key="1">
    <citation type="submission" date="2015-10" db="EMBL/GenBank/DDBJ databases">
        <title>Description of Candidatus Tenderia electrophaga gen. nov, sp. nov., an Uncultivated Electroautotroph from a Biocathode Enrichment.</title>
        <authorList>
            <person name="Eddie B.J."/>
            <person name="Malanoski A.P."/>
            <person name="Wang Z."/>
            <person name="Hall R.J."/>
            <person name="Oh S.D."/>
            <person name="Heiner C."/>
            <person name="Lin B."/>
            <person name="Strycharz-Glaven S.M."/>
        </authorList>
    </citation>
    <scope>NUCLEOTIDE SEQUENCE [LARGE SCALE GENOMIC DNA]</scope>
    <source>
        <strain evidence="14">NRL1</strain>
    </source>
</reference>
<evidence type="ECO:0000256" key="5">
    <source>
        <dbReference type="ARBA" id="ARBA00022723"/>
    </source>
</evidence>
<evidence type="ECO:0000256" key="9">
    <source>
        <dbReference type="ARBA" id="ARBA00022906"/>
    </source>
</evidence>
<keyword evidence="15" id="KW-1185">Reference proteome</keyword>
<dbReference type="STRING" id="1748243.Tel_10160"/>
<evidence type="ECO:0000313" key="15">
    <source>
        <dbReference type="Proteomes" id="UP000055136"/>
    </source>
</evidence>
<dbReference type="InterPro" id="IPR006127">
    <property type="entry name" value="ZnuA-like"/>
</dbReference>
<dbReference type="EMBL" id="CP013099">
    <property type="protein sequence ID" value="ALP53478.1"/>
    <property type="molecule type" value="Genomic_DNA"/>
</dbReference>
<dbReference type="AlphaFoldDB" id="A0A0S2TE86"/>
<dbReference type="GO" id="GO:0042597">
    <property type="term" value="C:periplasmic space"/>
    <property type="evidence" value="ECO:0007669"/>
    <property type="project" value="UniProtKB-SubCell"/>
</dbReference>
<dbReference type="GO" id="GO:0046872">
    <property type="term" value="F:metal ion binding"/>
    <property type="evidence" value="ECO:0007669"/>
    <property type="project" value="UniProtKB-KW"/>
</dbReference>
<protein>
    <recommendedName>
        <fullName evidence="3">High-affinity zinc uptake system protein ZnuA</fullName>
    </recommendedName>
</protein>
<comment type="function">
    <text evidence="12">Part of the ATP-binding cassette (ABC) transport system ZnuABC involved in zinc import. Binds zinc with high affinity and specificity and delivers it to the membrane permease for translocation into the cytoplasm.</text>
</comment>
<dbReference type="GO" id="GO:0006829">
    <property type="term" value="P:zinc ion transport"/>
    <property type="evidence" value="ECO:0007669"/>
    <property type="project" value="UniProtKB-KW"/>
</dbReference>
<name>A0A0S2TE86_9GAMM</name>
<feature type="signal peptide" evidence="13">
    <location>
        <begin position="1"/>
        <end position="21"/>
    </location>
</feature>
<dbReference type="SUPFAM" id="SSF53807">
    <property type="entry name" value="Helical backbone' metal receptor"/>
    <property type="match status" value="1"/>
</dbReference>
<comment type="similarity">
    <text evidence="2">Belongs to the bacterial solute-binding protein 9 family.</text>
</comment>
<keyword evidence="5" id="KW-0479">Metal-binding</keyword>
<dbReference type="Proteomes" id="UP000055136">
    <property type="component" value="Chromosome"/>
</dbReference>
<feature type="chain" id="PRO_5006604971" description="High-affinity zinc uptake system protein ZnuA" evidence="13">
    <location>
        <begin position="22"/>
        <end position="307"/>
    </location>
</feature>
<keyword evidence="8" id="KW-0862">Zinc</keyword>
<organism evidence="14 15">
    <name type="scientific">Candidatus Tenderia electrophaga</name>
    <dbReference type="NCBI Taxonomy" id="1748243"/>
    <lineage>
        <taxon>Bacteria</taxon>
        <taxon>Pseudomonadati</taxon>
        <taxon>Pseudomonadota</taxon>
        <taxon>Gammaproteobacteria</taxon>
        <taxon>Candidatus Tenderiales</taxon>
        <taxon>Candidatus Tenderiaceae</taxon>
        <taxon>Candidatus Tenderia</taxon>
    </lineage>
</organism>
<evidence type="ECO:0000256" key="12">
    <source>
        <dbReference type="ARBA" id="ARBA00045516"/>
    </source>
</evidence>
<evidence type="ECO:0000256" key="7">
    <source>
        <dbReference type="ARBA" id="ARBA00022764"/>
    </source>
</evidence>
<sequence>MLRRLLWSALLLSALPMAGHAATPPQVVVSIAPIHSLAAGVMEGVAEPTLLVSSDRSPHQYMLKPSQMFSLQRADLVVWVGPGVESFLPRVLDSLWADVQVLELLRLPGMTLWPARSGGVWAGHEPDHEGAHDHRDMDGHLWLDPGNAARIVAALVNTLSALDPAHAERYRANGERLQQDLETLDRALQARLAPVRHIPYLVFHDAYQYFEKHYDLNPVGAVMIDPERKPGARRLSEIRERITALEVACVFSEPQFPDKLMQVVTQGTNIRSAALDPMGMDLKPGTTLYFQLLRQLGQRLSTCLRGE</sequence>
<keyword evidence="9" id="KW-0864">Zinc transport</keyword>
<dbReference type="InterPro" id="IPR050492">
    <property type="entry name" value="Bact_metal-bind_prot9"/>
</dbReference>
<evidence type="ECO:0000256" key="6">
    <source>
        <dbReference type="ARBA" id="ARBA00022729"/>
    </source>
</evidence>
<evidence type="ECO:0000256" key="11">
    <source>
        <dbReference type="ARBA" id="ARBA00023157"/>
    </source>
</evidence>
<dbReference type="PANTHER" id="PTHR42953:SF3">
    <property type="entry name" value="HIGH-AFFINITY ZINC UPTAKE SYSTEM PROTEIN ZNUA"/>
    <property type="match status" value="1"/>
</dbReference>